<dbReference type="GO" id="GO:0005524">
    <property type="term" value="F:ATP binding"/>
    <property type="evidence" value="ECO:0007669"/>
    <property type="project" value="UniProtKB-KW"/>
</dbReference>
<keyword evidence="1" id="KW-0436">Ligase</keyword>
<dbReference type="PANTHER" id="PTHR42765:SF1">
    <property type="entry name" value="ISOLEUCINE--TRNA LIGASE, MITOCHONDRIAL"/>
    <property type="match status" value="1"/>
</dbReference>
<comment type="caution">
    <text evidence="7">The sequence shown here is derived from an EMBL/GenBank/DDBJ whole genome shotgun (WGS) entry which is preliminary data.</text>
</comment>
<dbReference type="Proteomes" id="UP000234323">
    <property type="component" value="Unassembled WGS sequence"/>
</dbReference>
<dbReference type="InterPro" id="IPR001412">
    <property type="entry name" value="aa-tRNA-synth_I_CS"/>
</dbReference>
<feature type="domain" description="Aminoacyl-tRNA synthetase class Ia" evidence="6">
    <location>
        <begin position="83"/>
        <end position="137"/>
    </location>
</feature>
<dbReference type="GO" id="GO:0032543">
    <property type="term" value="P:mitochondrial translation"/>
    <property type="evidence" value="ECO:0007669"/>
    <property type="project" value="TreeGrafter"/>
</dbReference>
<evidence type="ECO:0000256" key="3">
    <source>
        <dbReference type="ARBA" id="ARBA00022840"/>
    </source>
</evidence>
<keyword evidence="4" id="KW-0648">Protein biosynthesis</keyword>
<dbReference type="VEuPathDB" id="FungiDB:RhiirA1_447031"/>
<dbReference type="Gene3D" id="3.40.50.620">
    <property type="entry name" value="HUPs"/>
    <property type="match status" value="1"/>
</dbReference>
<dbReference type="GO" id="GO:0002161">
    <property type="term" value="F:aminoacyl-tRNA deacylase activity"/>
    <property type="evidence" value="ECO:0007669"/>
    <property type="project" value="InterPro"/>
</dbReference>
<feature type="non-terminal residue" evidence="7">
    <location>
        <position position="329"/>
    </location>
</feature>
<evidence type="ECO:0000256" key="2">
    <source>
        <dbReference type="ARBA" id="ARBA00022741"/>
    </source>
</evidence>
<name>A0A2I1H1H8_9GLOM</name>
<sequence>MFHHNLLRKRNYFPDKFTLKFSRIFLLNKISSKIIDESSKKSKVNNNDLSKLYSDTLLLPKTNFPLRADAANREILFQDRCSNDLYKWQIENNPKEMFILHDGPPYANGSLHIGHALNKILKDIINRYKVLHGYKVNALEALEIQRKEFISWDNGNPYRTLDKEYEVRQLQVFHNMMKKGKINPYIGLLLQALNSQEGLKDNLYILIWTTTPWTLPANQTVAINPNIEYSIICPNNDTLMTQNNYIIATKRLDALQKILGTELNVKFTFKGQKLIGTTYIHPISEKQCKIIDASHITEESGTGLVHIAPGHGMEDYEACKKFDIPTFCP</sequence>
<dbReference type="EMBL" id="LLXI01001259">
    <property type="protein sequence ID" value="PKY52742.1"/>
    <property type="molecule type" value="Genomic_DNA"/>
</dbReference>
<evidence type="ECO:0000259" key="6">
    <source>
        <dbReference type="Pfam" id="PF00133"/>
    </source>
</evidence>
<keyword evidence="8" id="KW-1185">Reference proteome</keyword>
<dbReference type="GO" id="GO:0005739">
    <property type="term" value="C:mitochondrion"/>
    <property type="evidence" value="ECO:0007669"/>
    <property type="project" value="TreeGrafter"/>
</dbReference>
<gene>
    <name evidence="7" type="ORF">RhiirA4_470567</name>
</gene>
<evidence type="ECO:0000313" key="8">
    <source>
        <dbReference type="Proteomes" id="UP000234323"/>
    </source>
</evidence>
<dbReference type="InterPro" id="IPR050081">
    <property type="entry name" value="Ile-tRNA_ligase"/>
</dbReference>
<keyword evidence="2" id="KW-0547">Nucleotide-binding</keyword>
<dbReference type="SUPFAM" id="SSF50677">
    <property type="entry name" value="ValRS/IleRS/LeuRS editing domain"/>
    <property type="match status" value="1"/>
</dbReference>
<dbReference type="Pfam" id="PF00133">
    <property type="entry name" value="tRNA-synt_1"/>
    <property type="match status" value="1"/>
</dbReference>
<dbReference type="InterPro" id="IPR014729">
    <property type="entry name" value="Rossmann-like_a/b/a_fold"/>
</dbReference>
<dbReference type="GO" id="GO:0006428">
    <property type="term" value="P:isoleucyl-tRNA aminoacylation"/>
    <property type="evidence" value="ECO:0007669"/>
    <property type="project" value="TreeGrafter"/>
</dbReference>
<keyword evidence="5" id="KW-0030">Aminoacyl-tRNA synthetase</keyword>
<dbReference type="PROSITE" id="PS00178">
    <property type="entry name" value="AA_TRNA_LIGASE_I"/>
    <property type="match status" value="1"/>
</dbReference>
<protein>
    <submittedName>
        <fullName evidence="7">ValRS/IleRS/LeuRS editing domain-containing protein</fullName>
    </submittedName>
</protein>
<organism evidence="7 8">
    <name type="scientific">Rhizophagus irregularis</name>
    <dbReference type="NCBI Taxonomy" id="588596"/>
    <lineage>
        <taxon>Eukaryota</taxon>
        <taxon>Fungi</taxon>
        <taxon>Fungi incertae sedis</taxon>
        <taxon>Mucoromycota</taxon>
        <taxon>Glomeromycotina</taxon>
        <taxon>Glomeromycetes</taxon>
        <taxon>Glomerales</taxon>
        <taxon>Glomeraceae</taxon>
        <taxon>Rhizophagus</taxon>
    </lineage>
</organism>
<dbReference type="PANTHER" id="PTHR42765">
    <property type="entry name" value="SOLEUCYL-TRNA SYNTHETASE"/>
    <property type="match status" value="1"/>
</dbReference>
<dbReference type="InterPro" id="IPR002300">
    <property type="entry name" value="aa-tRNA-synth_Ia"/>
</dbReference>
<evidence type="ECO:0000256" key="1">
    <source>
        <dbReference type="ARBA" id="ARBA00022598"/>
    </source>
</evidence>
<dbReference type="VEuPathDB" id="FungiDB:RhiirFUN_017093"/>
<dbReference type="InterPro" id="IPR009008">
    <property type="entry name" value="Val/Leu/Ile-tRNA-synth_edit"/>
</dbReference>
<dbReference type="VEuPathDB" id="FungiDB:FUN_013983"/>
<keyword evidence="3" id="KW-0067">ATP-binding</keyword>
<reference evidence="7 8" key="1">
    <citation type="submission" date="2015-10" db="EMBL/GenBank/DDBJ databases">
        <title>Genome analyses suggest a sexual origin of heterokaryosis in a supposedly ancient asexual fungus.</title>
        <authorList>
            <person name="Ropars J."/>
            <person name="Sedzielewska K."/>
            <person name="Noel J."/>
            <person name="Charron P."/>
            <person name="Farinelli L."/>
            <person name="Marton T."/>
            <person name="Kruger M."/>
            <person name="Pelin A."/>
            <person name="Brachmann A."/>
            <person name="Corradi N."/>
        </authorList>
    </citation>
    <scope>NUCLEOTIDE SEQUENCE [LARGE SCALE GENOMIC DNA]</scope>
    <source>
        <strain evidence="7 8">A4</strain>
    </source>
</reference>
<dbReference type="Gene3D" id="3.90.740.10">
    <property type="entry name" value="Valyl/Leucyl/Isoleucyl-tRNA synthetase, editing domain"/>
    <property type="match status" value="1"/>
</dbReference>
<evidence type="ECO:0000256" key="5">
    <source>
        <dbReference type="ARBA" id="ARBA00023146"/>
    </source>
</evidence>
<evidence type="ECO:0000256" key="4">
    <source>
        <dbReference type="ARBA" id="ARBA00022917"/>
    </source>
</evidence>
<evidence type="ECO:0000313" key="7">
    <source>
        <dbReference type="EMBL" id="PKY52742.1"/>
    </source>
</evidence>
<dbReference type="AlphaFoldDB" id="A0A2I1H1H8"/>
<dbReference type="GO" id="GO:0004822">
    <property type="term" value="F:isoleucine-tRNA ligase activity"/>
    <property type="evidence" value="ECO:0007669"/>
    <property type="project" value="TreeGrafter"/>
</dbReference>
<proteinExistence type="predicted"/>
<dbReference type="SUPFAM" id="SSF52374">
    <property type="entry name" value="Nucleotidylyl transferase"/>
    <property type="match status" value="1"/>
</dbReference>
<accession>A0A2I1H1H8</accession>